<dbReference type="EnsemblMetazoa" id="tetur39g00560.1">
    <property type="protein sequence ID" value="tetur39g00560.1"/>
    <property type="gene ID" value="tetur39g00560"/>
</dbReference>
<dbReference type="AlphaFoldDB" id="T1L4M2"/>
<protein>
    <submittedName>
        <fullName evidence="1">Uncharacterized protein</fullName>
    </submittedName>
</protein>
<evidence type="ECO:0000313" key="1">
    <source>
        <dbReference type="EnsemblMetazoa" id="tetur39g00560.1"/>
    </source>
</evidence>
<organism evidence="1 2">
    <name type="scientific">Tetranychus urticae</name>
    <name type="common">Two-spotted spider mite</name>
    <dbReference type="NCBI Taxonomy" id="32264"/>
    <lineage>
        <taxon>Eukaryota</taxon>
        <taxon>Metazoa</taxon>
        <taxon>Ecdysozoa</taxon>
        <taxon>Arthropoda</taxon>
        <taxon>Chelicerata</taxon>
        <taxon>Arachnida</taxon>
        <taxon>Acari</taxon>
        <taxon>Acariformes</taxon>
        <taxon>Trombidiformes</taxon>
        <taxon>Prostigmata</taxon>
        <taxon>Eleutherengona</taxon>
        <taxon>Raphignathae</taxon>
        <taxon>Tetranychoidea</taxon>
        <taxon>Tetranychidae</taxon>
        <taxon>Tetranychus</taxon>
    </lineage>
</organism>
<evidence type="ECO:0000313" key="2">
    <source>
        <dbReference type="Proteomes" id="UP000015104"/>
    </source>
</evidence>
<proteinExistence type="predicted"/>
<dbReference type="EMBL" id="CAEY01001102">
    <property type="status" value="NOT_ANNOTATED_CDS"/>
    <property type="molecule type" value="Genomic_DNA"/>
</dbReference>
<keyword evidence="2" id="KW-1185">Reference proteome</keyword>
<sequence length="22" mass="2774">MINSLFFHFTYRWNISILNKKT</sequence>
<accession>T1L4M2</accession>
<dbReference type="HOGENOM" id="CLU_3425296_0_0_1"/>
<name>T1L4M2_TETUR</name>
<reference evidence="1" key="2">
    <citation type="submission" date="2015-06" db="UniProtKB">
        <authorList>
            <consortium name="EnsemblMetazoa"/>
        </authorList>
    </citation>
    <scope>IDENTIFICATION</scope>
</reference>
<reference evidence="2" key="1">
    <citation type="submission" date="2011-08" db="EMBL/GenBank/DDBJ databases">
        <authorList>
            <person name="Rombauts S."/>
        </authorList>
    </citation>
    <scope>NUCLEOTIDE SEQUENCE</scope>
    <source>
        <strain evidence="2">London</strain>
    </source>
</reference>
<dbReference type="Proteomes" id="UP000015104">
    <property type="component" value="Unassembled WGS sequence"/>
</dbReference>